<accession>A0A8H5C2P3</accession>
<dbReference type="SUPFAM" id="SSF51322">
    <property type="entry name" value="Cyanovirin-N"/>
    <property type="match status" value="2"/>
</dbReference>
<dbReference type="InterPro" id="IPR011058">
    <property type="entry name" value="Cyanovirin-N"/>
</dbReference>
<dbReference type="OrthoDB" id="3056812at2759"/>
<organism evidence="3 4">
    <name type="scientific">Tetrapyrgos nigripes</name>
    <dbReference type="NCBI Taxonomy" id="182062"/>
    <lineage>
        <taxon>Eukaryota</taxon>
        <taxon>Fungi</taxon>
        <taxon>Dikarya</taxon>
        <taxon>Basidiomycota</taxon>
        <taxon>Agaricomycotina</taxon>
        <taxon>Agaricomycetes</taxon>
        <taxon>Agaricomycetidae</taxon>
        <taxon>Agaricales</taxon>
        <taxon>Marasmiineae</taxon>
        <taxon>Marasmiaceae</taxon>
        <taxon>Tetrapyrgos</taxon>
    </lineage>
</organism>
<evidence type="ECO:0000313" key="3">
    <source>
        <dbReference type="EMBL" id="KAF5333053.1"/>
    </source>
</evidence>
<dbReference type="PANTHER" id="PTHR42076:SF1">
    <property type="entry name" value="CYANOVIRIN-N DOMAIN-CONTAINING PROTEIN"/>
    <property type="match status" value="1"/>
</dbReference>
<sequence>MGTIVMPFDQTFANPKLIGEFLTVELKNQRGQSSKATLNLNTVLGNVNGKFKWGGRDFMSTARDVSLNGSILSANLNQGNRVVSDKIDLGLYLKNNNGKLVNTGSSAADAGIPSPTDAPPPAYPKNSRSAAYRSYKSTKLSQESRSSTYFMYTVAADKLRLQGSILHAECLKLDGTYVPQTLDLDEYIGVVNGRLVWGRPKFRAICQNIRLEGYILHADCRDESETTISSSLDLSRYLQCYDGVLGVKMTVNDAELTSFLSEARWMKLRVVTEPDASVHCRVYYRARPAEMNELFAESVGDDIKAELEDKVKAEMNRIVTDSMTAELRAQLLERVEEAFAIAKKTVVDTCNEMIDAAVNKVTISCTESIVGPLGDQLANQCNVAIMNAVEEVTSTAIAHYQERVEILMEREMMVAATRRARTEAALLAMYKELAIGGVWGRDD</sequence>
<feature type="domain" description="Cyanovirin-N" evidence="2">
    <location>
        <begin position="7"/>
        <end position="102"/>
    </location>
</feature>
<dbReference type="AlphaFoldDB" id="A0A8H5C2P3"/>
<dbReference type="Pfam" id="PF08881">
    <property type="entry name" value="CVNH"/>
    <property type="match status" value="2"/>
</dbReference>
<evidence type="ECO:0000259" key="2">
    <source>
        <dbReference type="SMART" id="SM01111"/>
    </source>
</evidence>
<dbReference type="Proteomes" id="UP000559256">
    <property type="component" value="Unassembled WGS sequence"/>
</dbReference>
<dbReference type="InterPro" id="IPR036673">
    <property type="entry name" value="Cyanovirin-N_sf"/>
</dbReference>
<comment type="caution">
    <text evidence="3">The sequence shown here is derived from an EMBL/GenBank/DDBJ whole genome shotgun (WGS) entry which is preliminary data.</text>
</comment>
<dbReference type="SMART" id="SM01111">
    <property type="entry name" value="CVNH"/>
    <property type="match status" value="2"/>
</dbReference>
<gene>
    <name evidence="3" type="ORF">D9758_017864</name>
</gene>
<dbReference type="PANTHER" id="PTHR42076">
    <property type="entry name" value="CYANOVIRIN-N HOMOLOG"/>
    <property type="match status" value="1"/>
</dbReference>
<protein>
    <recommendedName>
        <fullName evidence="2">Cyanovirin-N domain-containing protein</fullName>
    </recommendedName>
</protein>
<proteinExistence type="predicted"/>
<dbReference type="EMBL" id="JAACJM010000290">
    <property type="protein sequence ID" value="KAF5333053.1"/>
    <property type="molecule type" value="Genomic_DNA"/>
</dbReference>
<keyword evidence="4" id="KW-1185">Reference proteome</keyword>
<feature type="region of interest" description="Disordered" evidence="1">
    <location>
        <begin position="106"/>
        <end position="129"/>
    </location>
</feature>
<name>A0A8H5C2P3_9AGAR</name>
<evidence type="ECO:0000313" key="4">
    <source>
        <dbReference type="Proteomes" id="UP000559256"/>
    </source>
</evidence>
<reference evidence="3 4" key="1">
    <citation type="journal article" date="2020" name="ISME J.">
        <title>Uncovering the hidden diversity of litter-decomposition mechanisms in mushroom-forming fungi.</title>
        <authorList>
            <person name="Floudas D."/>
            <person name="Bentzer J."/>
            <person name="Ahren D."/>
            <person name="Johansson T."/>
            <person name="Persson P."/>
            <person name="Tunlid A."/>
        </authorList>
    </citation>
    <scope>NUCLEOTIDE SEQUENCE [LARGE SCALE GENOMIC DNA]</scope>
    <source>
        <strain evidence="3 4">CBS 291.85</strain>
    </source>
</reference>
<dbReference type="Gene3D" id="2.30.60.10">
    <property type="entry name" value="Cyanovirin-N"/>
    <property type="match status" value="2"/>
</dbReference>
<feature type="domain" description="Cyanovirin-N" evidence="2">
    <location>
        <begin position="151"/>
        <end position="247"/>
    </location>
</feature>
<evidence type="ECO:0000256" key="1">
    <source>
        <dbReference type="SAM" id="MobiDB-lite"/>
    </source>
</evidence>